<dbReference type="EMBL" id="KV744907">
    <property type="protein sequence ID" value="OCK81814.1"/>
    <property type="molecule type" value="Genomic_DNA"/>
</dbReference>
<gene>
    <name evidence="1" type="ORF">K432DRAFT_380933</name>
</gene>
<evidence type="ECO:0000313" key="2">
    <source>
        <dbReference type="Proteomes" id="UP000250266"/>
    </source>
</evidence>
<reference evidence="1 2" key="1">
    <citation type="journal article" date="2016" name="Nat. Commun.">
        <title>Ectomycorrhizal ecology is imprinted in the genome of the dominant symbiotic fungus Cenococcum geophilum.</title>
        <authorList>
            <consortium name="DOE Joint Genome Institute"/>
            <person name="Peter M."/>
            <person name="Kohler A."/>
            <person name="Ohm R.A."/>
            <person name="Kuo A."/>
            <person name="Krutzmann J."/>
            <person name="Morin E."/>
            <person name="Arend M."/>
            <person name="Barry K.W."/>
            <person name="Binder M."/>
            <person name="Choi C."/>
            <person name="Clum A."/>
            <person name="Copeland A."/>
            <person name="Grisel N."/>
            <person name="Haridas S."/>
            <person name="Kipfer T."/>
            <person name="LaButti K."/>
            <person name="Lindquist E."/>
            <person name="Lipzen A."/>
            <person name="Maire R."/>
            <person name="Meier B."/>
            <person name="Mihaltcheva S."/>
            <person name="Molinier V."/>
            <person name="Murat C."/>
            <person name="Poggeler S."/>
            <person name="Quandt C.A."/>
            <person name="Sperisen C."/>
            <person name="Tritt A."/>
            <person name="Tisserant E."/>
            <person name="Crous P.W."/>
            <person name="Henrissat B."/>
            <person name="Nehls U."/>
            <person name="Egli S."/>
            <person name="Spatafora J.W."/>
            <person name="Grigoriev I.V."/>
            <person name="Martin F.M."/>
        </authorList>
    </citation>
    <scope>NUCLEOTIDE SEQUENCE [LARGE SCALE GENOMIC DNA]</scope>
    <source>
        <strain evidence="1 2">CBS 459.81</strain>
    </source>
</reference>
<sequence length="87" mass="9944">MVAFVVGEAMVVVVSWHLLLLCRLPILVPPAQSLGPRPHQLCSPFNTPLHHRLICRLLRNPPHQPPQSPLRRLTLSPCFEFKRRVVD</sequence>
<dbReference type="Proteomes" id="UP000250266">
    <property type="component" value="Unassembled WGS sequence"/>
</dbReference>
<organism evidence="1 2">
    <name type="scientific">Lepidopterella palustris CBS 459.81</name>
    <dbReference type="NCBI Taxonomy" id="1314670"/>
    <lineage>
        <taxon>Eukaryota</taxon>
        <taxon>Fungi</taxon>
        <taxon>Dikarya</taxon>
        <taxon>Ascomycota</taxon>
        <taxon>Pezizomycotina</taxon>
        <taxon>Dothideomycetes</taxon>
        <taxon>Pleosporomycetidae</taxon>
        <taxon>Mytilinidiales</taxon>
        <taxon>Argynnaceae</taxon>
        <taxon>Lepidopterella</taxon>
    </lineage>
</organism>
<dbReference type="AlphaFoldDB" id="A0A8E2JH56"/>
<proteinExistence type="predicted"/>
<name>A0A8E2JH56_9PEZI</name>
<evidence type="ECO:0000313" key="1">
    <source>
        <dbReference type="EMBL" id="OCK81814.1"/>
    </source>
</evidence>
<keyword evidence="2" id="KW-1185">Reference proteome</keyword>
<protein>
    <submittedName>
        <fullName evidence="1">Uncharacterized protein</fullName>
    </submittedName>
</protein>
<accession>A0A8E2JH56</accession>